<comment type="caution">
    <text evidence="8">The sequence shown here is derived from an EMBL/GenBank/DDBJ whole genome shotgun (WGS) entry which is preliminary data.</text>
</comment>
<feature type="transmembrane region" description="Helical" evidence="6">
    <location>
        <begin position="397"/>
        <end position="418"/>
    </location>
</feature>
<feature type="transmembrane region" description="Helical" evidence="6">
    <location>
        <begin position="88"/>
        <end position="111"/>
    </location>
</feature>
<organism evidence="8 9">
    <name type="scientific">Dictyobacter halimunensis</name>
    <dbReference type="NCBI Taxonomy" id="3026934"/>
    <lineage>
        <taxon>Bacteria</taxon>
        <taxon>Bacillati</taxon>
        <taxon>Chloroflexota</taxon>
        <taxon>Ktedonobacteria</taxon>
        <taxon>Ktedonobacterales</taxon>
        <taxon>Dictyobacteraceae</taxon>
        <taxon>Dictyobacter</taxon>
    </lineage>
</organism>
<keyword evidence="9" id="KW-1185">Reference proteome</keyword>
<keyword evidence="5 6" id="KW-0472">Membrane</keyword>
<dbReference type="EMBL" id="BSRI01000002">
    <property type="protein sequence ID" value="GLV58474.1"/>
    <property type="molecule type" value="Genomic_DNA"/>
</dbReference>
<dbReference type="PANTHER" id="PTHR23513:SF6">
    <property type="entry name" value="MAJOR FACILITATOR SUPERFAMILY ASSOCIATED DOMAIN-CONTAINING PROTEIN"/>
    <property type="match status" value="1"/>
</dbReference>
<dbReference type="Pfam" id="PF07690">
    <property type="entry name" value="MFS_1"/>
    <property type="match status" value="1"/>
</dbReference>
<dbReference type="CDD" id="cd06173">
    <property type="entry name" value="MFS_MefA_like"/>
    <property type="match status" value="1"/>
</dbReference>
<evidence type="ECO:0000256" key="5">
    <source>
        <dbReference type="ARBA" id="ARBA00023136"/>
    </source>
</evidence>
<feature type="transmembrane region" description="Helical" evidence="6">
    <location>
        <begin position="272"/>
        <end position="290"/>
    </location>
</feature>
<keyword evidence="4 6" id="KW-1133">Transmembrane helix</keyword>
<keyword evidence="3 6" id="KW-0812">Transmembrane</keyword>
<comment type="subcellular location">
    <subcellularLocation>
        <location evidence="1">Cell membrane</location>
        <topology evidence="1">Multi-pass membrane protein</topology>
    </subcellularLocation>
</comment>
<proteinExistence type="predicted"/>
<evidence type="ECO:0000313" key="8">
    <source>
        <dbReference type="EMBL" id="GLV58474.1"/>
    </source>
</evidence>
<dbReference type="InterPro" id="IPR020846">
    <property type="entry name" value="MFS_dom"/>
</dbReference>
<feature type="transmembrane region" description="Helical" evidence="6">
    <location>
        <begin position="239"/>
        <end position="260"/>
    </location>
</feature>
<dbReference type="SUPFAM" id="SSF103473">
    <property type="entry name" value="MFS general substrate transporter"/>
    <property type="match status" value="1"/>
</dbReference>
<dbReference type="PROSITE" id="PS50850">
    <property type="entry name" value="MFS"/>
    <property type="match status" value="1"/>
</dbReference>
<feature type="transmembrane region" description="Helical" evidence="6">
    <location>
        <begin position="371"/>
        <end position="391"/>
    </location>
</feature>
<dbReference type="Proteomes" id="UP001344906">
    <property type="component" value="Unassembled WGS sequence"/>
</dbReference>
<dbReference type="Gene3D" id="1.20.1250.20">
    <property type="entry name" value="MFS general substrate transporter like domains"/>
    <property type="match status" value="1"/>
</dbReference>
<evidence type="ECO:0000256" key="3">
    <source>
        <dbReference type="ARBA" id="ARBA00022692"/>
    </source>
</evidence>
<dbReference type="RefSeq" id="WP_338254687.1">
    <property type="nucleotide sequence ID" value="NZ_BSRI01000002.1"/>
</dbReference>
<feature type="transmembrane region" description="Helical" evidence="6">
    <location>
        <begin position="326"/>
        <end position="350"/>
    </location>
</feature>
<accession>A0ABQ6G076</accession>
<gene>
    <name evidence="8" type="ORF">KDH_53050</name>
</gene>
<feature type="transmembrane region" description="Helical" evidence="6">
    <location>
        <begin position="174"/>
        <end position="199"/>
    </location>
</feature>
<name>A0ABQ6G076_9CHLR</name>
<evidence type="ECO:0000259" key="7">
    <source>
        <dbReference type="PROSITE" id="PS50850"/>
    </source>
</evidence>
<evidence type="ECO:0000256" key="1">
    <source>
        <dbReference type="ARBA" id="ARBA00004651"/>
    </source>
</evidence>
<dbReference type="InterPro" id="IPR011701">
    <property type="entry name" value="MFS"/>
</dbReference>
<dbReference type="PANTHER" id="PTHR23513">
    <property type="entry name" value="INTEGRAL MEMBRANE EFFLUX PROTEIN-RELATED"/>
    <property type="match status" value="1"/>
</dbReference>
<feature type="domain" description="Major facilitator superfamily (MFS) profile" evidence="7">
    <location>
        <begin position="235"/>
        <end position="429"/>
    </location>
</feature>
<evidence type="ECO:0000256" key="4">
    <source>
        <dbReference type="ARBA" id="ARBA00022989"/>
    </source>
</evidence>
<feature type="transmembrane region" description="Helical" evidence="6">
    <location>
        <begin position="62"/>
        <end position="82"/>
    </location>
</feature>
<evidence type="ECO:0000256" key="6">
    <source>
        <dbReference type="SAM" id="Phobius"/>
    </source>
</evidence>
<protein>
    <submittedName>
        <fullName evidence="8">MFS transporter</fullName>
    </submittedName>
</protein>
<dbReference type="InterPro" id="IPR036259">
    <property type="entry name" value="MFS_trans_sf"/>
</dbReference>
<sequence>MKTLTEEKTERTARNTGLWTHKNFLHLWAGQSISLLGSQVTQLALPLTAVVTLQATAFQMGLLNAFSTLPTLLIGLLVGVWIDRLRRRPLLIIADLVRAILLGSIPLAFFLHVLSLPYLYVIAFCTGGLTLFFDVAHMSLLPSIVSPEQIVDGNSKLETSRSAAWILGPGLAGWLIQLVSAPVAICVDAISFLASALFISRVDIAEKPRQQQERRPASIRADLKEGLLIVVQDRILRTLALSTATFNFFSSIIDAVYLLYIMRELHFMPSSIGFILAIGSLGFPFGALLAGTASKYFGIGKAIIWSAAISDLAFLLILFASSTSMLSFSFLVVAKIITTFTGPITAINQLSLRQMATPDKLLGRVNGTMRFIVQCIYPMGALLAGIAGTVIGLRPTLFIGIVGIQFGFIILLLSPVILRMDTKAGERYA</sequence>
<keyword evidence="2" id="KW-1003">Cell membrane</keyword>
<evidence type="ECO:0000313" key="9">
    <source>
        <dbReference type="Proteomes" id="UP001344906"/>
    </source>
</evidence>
<reference evidence="8 9" key="1">
    <citation type="submission" date="2023-02" db="EMBL/GenBank/DDBJ databases">
        <title>Dictyobacter halimunensis sp. nov., a new member of the class Ktedonobacteria from forest soil in a geothermal area.</title>
        <authorList>
            <person name="Rachmania M.K."/>
            <person name="Ningsih F."/>
            <person name="Sakai Y."/>
            <person name="Yabe S."/>
            <person name="Yokota A."/>
            <person name="Sjamsuridzal W."/>
        </authorList>
    </citation>
    <scope>NUCLEOTIDE SEQUENCE [LARGE SCALE GENOMIC DNA]</scope>
    <source>
        <strain evidence="8 9">S3.2.2.5</strain>
    </source>
</reference>
<evidence type="ECO:0000256" key="2">
    <source>
        <dbReference type="ARBA" id="ARBA00022475"/>
    </source>
</evidence>
<feature type="transmembrane region" description="Helical" evidence="6">
    <location>
        <begin position="302"/>
        <end position="320"/>
    </location>
</feature>
<feature type="transmembrane region" description="Helical" evidence="6">
    <location>
        <begin position="118"/>
        <end position="140"/>
    </location>
</feature>